<evidence type="ECO:0000313" key="4">
    <source>
        <dbReference type="Proteomes" id="UP000286402"/>
    </source>
</evidence>
<gene>
    <name evidence="3" type="ORF">BCY89_17335</name>
</gene>
<evidence type="ECO:0000259" key="2">
    <source>
        <dbReference type="Pfam" id="PF13411"/>
    </source>
</evidence>
<dbReference type="AlphaFoldDB" id="A0A420FG12"/>
<accession>A0A420FG12</accession>
<dbReference type="EMBL" id="MCAQ01000028">
    <property type="protein sequence ID" value="RKF31912.1"/>
    <property type="molecule type" value="Genomic_DNA"/>
</dbReference>
<keyword evidence="4" id="KW-1185">Reference proteome</keyword>
<evidence type="ECO:0000256" key="1">
    <source>
        <dbReference type="SAM" id="Coils"/>
    </source>
</evidence>
<protein>
    <recommendedName>
        <fullName evidence="2">HTH merR-type domain-containing protein</fullName>
    </recommendedName>
</protein>
<feature type="domain" description="HTH merR-type" evidence="2">
    <location>
        <begin position="59"/>
        <end position="98"/>
    </location>
</feature>
<keyword evidence="1" id="KW-0175">Coiled coil</keyword>
<organism evidence="3 4">
    <name type="scientific">Sphingobacterium siyangense</name>
    <dbReference type="NCBI Taxonomy" id="459529"/>
    <lineage>
        <taxon>Bacteria</taxon>
        <taxon>Pseudomonadati</taxon>
        <taxon>Bacteroidota</taxon>
        <taxon>Sphingobacteriia</taxon>
        <taxon>Sphingobacteriales</taxon>
        <taxon>Sphingobacteriaceae</taxon>
        <taxon>Sphingobacterium</taxon>
    </lineage>
</organism>
<dbReference type="GO" id="GO:0003677">
    <property type="term" value="F:DNA binding"/>
    <property type="evidence" value="ECO:0007669"/>
    <property type="project" value="InterPro"/>
</dbReference>
<dbReference type="RefSeq" id="WP_120336138.1">
    <property type="nucleotide sequence ID" value="NZ_MCAQ01000028.1"/>
</dbReference>
<proteinExistence type="predicted"/>
<dbReference type="Pfam" id="PF13411">
    <property type="entry name" value="MerR_1"/>
    <property type="match status" value="1"/>
</dbReference>
<dbReference type="InterPro" id="IPR000551">
    <property type="entry name" value="MerR-type_HTH_dom"/>
</dbReference>
<dbReference type="Proteomes" id="UP000286402">
    <property type="component" value="Unassembled WGS sequence"/>
</dbReference>
<dbReference type="GO" id="GO:0006355">
    <property type="term" value="P:regulation of DNA-templated transcription"/>
    <property type="evidence" value="ECO:0007669"/>
    <property type="project" value="InterPro"/>
</dbReference>
<evidence type="ECO:0000313" key="3">
    <source>
        <dbReference type="EMBL" id="RKF31912.1"/>
    </source>
</evidence>
<reference evidence="3 4" key="1">
    <citation type="submission" date="2016-07" db="EMBL/GenBank/DDBJ databases">
        <title>Genome analysis of Sphingobacterium siyangense T12B17.</title>
        <authorList>
            <person name="Xu D."/>
            <person name="Su Y."/>
            <person name="Zheng S."/>
        </authorList>
    </citation>
    <scope>NUCLEOTIDE SEQUENCE [LARGE SCALE GENOMIC DNA]</scope>
    <source>
        <strain evidence="3 4">T12B17</strain>
    </source>
</reference>
<sequence>MRKNQYLRGFSISPGHSFAQKLILLELLAVKRQLATYLELREQLEAENVLLRDAEYVKSHVGISTETLYRLQRDGYICIAKRERNKRFYRDVDVERLRKSYRGL</sequence>
<name>A0A420FG12_9SPHI</name>
<feature type="coiled-coil region" evidence="1">
    <location>
        <begin position="27"/>
        <end position="54"/>
    </location>
</feature>
<comment type="caution">
    <text evidence="3">The sequence shown here is derived from an EMBL/GenBank/DDBJ whole genome shotgun (WGS) entry which is preliminary data.</text>
</comment>